<feature type="region of interest" description="Disordered" evidence="1">
    <location>
        <begin position="303"/>
        <end position="335"/>
    </location>
</feature>
<protein>
    <submittedName>
        <fullName evidence="2">Uncharacterized protein</fullName>
    </submittedName>
</protein>
<comment type="caution">
    <text evidence="2">The sequence shown here is derived from an EMBL/GenBank/DDBJ whole genome shotgun (WGS) entry which is preliminary data.</text>
</comment>
<dbReference type="AlphaFoldDB" id="A0A318S891"/>
<dbReference type="Proteomes" id="UP000248326">
    <property type="component" value="Unassembled WGS sequence"/>
</dbReference>
<evidence type="ECO:0000256" key="1">
    <source>
        <dbReference type="SAM" id="MobiDB-lite"/>
    </source>
</evidence>
<accession>A0A318S891</accession>
<dbReference type="EMBL" id="QJSX01000013">
    <property type="protein sequence ID" value="PYE52001.1"/>
    <property type="molecule type" value="Genomic_DNA"/>
</dbReference>
<name>A0A318S891_9DEIO</name>
<evidence type="ECO:0000313" key="2">
    <source>
        <dbReference type="EMBL" id="PYE52001.1"/>
    </source>
</evidence>
<evidence type="ECO:0000313" key="3">
    <source>
        <dbReference type="Proteomes" id="UP000248326"/>
    </source>
</evidence>
<organism evidence="2 3">
    <name type="scientific">Deinococcus yavapaiensis KR-236</name>
    <dbReference type="NCBI Taxonomy" id="694435"/>
    <lineage>
        <taxon>Bacteria</taxon>
        <taxon>Thermotogati</taxon>
        <taxon>Deinococcota</taxon>
        <taxon>Deinococci</taxon>
        <taxon>Deinococcales</taxon>
        <taxon>Deinococcaceae</taxon>
        <taxon>Deinococcus</taxon>
    </lineage>
</organism>
<dbReference type="RefSeq" id="WP_110887769.1">
    <property type="nucleotide sequence ID" value="NZ_QJSX01000013.1"/>
</dbReference>
<reference evidence="2 3" key="1">
    <citation type="submission" date="2018-06" db="EMBL/GenBank/DDBJ databases">
        <title>Genomic Encyclopedia of Type Strains, Phase IV (KMG-IV): sequencing the most valuable type-strain genomes for metagenomic binning, comparative biology and taxonomic classification.</title>
        <authorList>
            <person name="Goeker M."/>
        </authorList>
    </citation>
    <scope>NUCLEOTIDE SEQUENCE [LARGE SCALE GENOMIC DNA]</scope>
    <source>
        <strain evidence="2 3">DSM 18048</strain>
    </source>
</reference>
<proteinExistence type="predicted"/>
<sequence>MPTSADQLLVVGVAAGQAAVTLHQWTQSRWERTSTEPEALSACSALEDALLHHRVYGARLRERDPHLALALVHVGERPELTIPTHSETSVTAAQAVALEVTRRQPSLPSAATGGLWTFVVTPPHVHLARVDVGAHLPRIATDTAFTDFDAVDWRASLFRAAAVHLAQQANLDPARFADDDVKPLLEQQIAKYWSELTRHADAPDFDVVLVPLARYGRVRFNLPGRVLQAGVQLVARQFVEQHVSRIQPGQAVVLVGAPDDLAPLRHLFETALPNTPLVTLDNLNAIAYGATLNFDPPQAQAPSAAKVASSSNVSKTASAPSRPSATPQQEAKAAPSVPKLVLLGRTINLDNPTRTASGELALYRYVTLDETVSARGERRIIFGLLWKGRGEHPEAVVLSIGHVMPVWQEIGRYRGPVAEAWLDHELRTNSARTRTQQYSLKFRFDPNGRPSHVKILDPFTSAEWTWTPEPA</sequence>
<keyword evidence="3" id="KW-1185">Reference proteome</keyword>
<gene>
    <name evidence="2" type="ORF">DES52_11347</name>
</gene>
<feature type="compositionally biased region" description="Low complexity" evidence="1">
    <location>
        <begin position="303"/>
        <end position="321"/>
    </location>
</feature>